<evidence type="ECO:0000256" key="2">
    <source>
        <dbReference type="ARBA" id="ARBA00012528"/>
    </source>
</evidence>
<name>H8Z071_9GAMM</name>
<dbReference type="Proteomes" id="UP000002964">
    <property type="component" value="Unassembled WGS sequence"/>
</dbReference>
<dbReference type="CDD" id="cd01949">
    <property type="entry name" value="GGDEF"/>
    <property type="match status" value="1"/>
</dbReference>
<dbReference type="EC" id="2.7.7.65" evidence="2"/>
<evidence type="ECO:0000313" key="8">
    <source>
        <dbReference type="Proteomes" id="UP000002964"/>
    </source>
</evidence>
<feature type="domain" description="GGDEF" evidence="6">
    <location>
        <begin position="184"/>
        <end position="338"/>
    </location>
</feature>
<protein>
    <recommendedName>
        <fullName evidence="2">diguanylate cyclase</fullName>
        <ecNumber evidence="2">2.7.7.65</ecNumber>
    </recommendedName>
</protein>
<sequence>MNLATQFAPQEDFARFAGGVTRESVRPRVLIVDDEAIAIRVLHAALEGIGDLRFATSGKEALQRMDRDPFDLVLLDAKMPEMDGFEVCRVMQREHPEIPVIFVTAAMDCDSELLALEVGASDFLSKPINPPLVRARVGLHLKLKAQKDRLLRLSNRDPLTDLANRRALGLRLSQEWRRAGRQQQPLGLVMADIDYFKAYNDHYGHVRGDACLRKVAQRLAATVTRAGDMVARYGGEEFAILLPGSSLADTVALAEKSAAAVRALTILHEYSGAAPYITLSIGATSLIPTASKSSLVAAESTGSLESDIRQAKALFEAADQALYAAKFSGRDRVCISEDAQTEQPGQVMAGAGAGT</sequence>
<dbReference type="InterPro" id="IPR050469">
    <property type="entry name" value="Diguanylate_Cyclase"/>
</dbReference>
<feature type="domain" description="Response regulatory" evidence="5">
    <location>
        <begin position="28"/>
        <end position="141"/>
    </location>
</feature>
<dbReference type="GO" id="GO:0052621">
    <property type="term" value="F:diguanylate cyclase activity"/>
    <property type="evidence" value="ECO:0007669"/>
    <property type="project" value="UniProtKB-EC"/>
</dbReference>
<feature type="modified residue" description="4-aspartylphosphate" evidence="4">
    <location>
        <position position="76"/>
    </location>
</feature>
<keyword evidence="4" id="KW-0597">Phosphoprotein</keyword>
<dbReference type="AlphaFoldDB" id="H8Z071"/>
<dbReference type="NCBIfam" id="TIGR00254">
    <property type="entry name" value="GGDEF"/>
    <property type="match status" value="1"/>
</dbReference>
<dbReference type="InterPro" id="IPR029787">
    <property type="entry name" value="Nucleotide_cyclase"/>
</dbReference>
<dbReference type="OrthoDB" id="9812260at2"/>
<reference evidence="7 8" key="2">
    <citation type="submission" date="2011-11" db="EMBL/GenBank/DDBJ databases">
        <authorList>
            <consortium name="US DOE Joint Genome Institute"/>
            <person name="Lucas S."/>
            <person name="Han J."/>
            <person name="Lapidus A."/>
            <person name="Cheng J.-F."/>
            <person name="Goodwin L."/>
            <person name="Pitluck S."/>
            <person name="Peters L."/>
            <person name="Ovchinnikova G."/>
            <person name="Zhang X."/>
            <person name="Detter J.C."/>
            <person name="Han C."/>
            <person name="Tapia R."/>
            <person name="Land M."/>
            <person name="Hauser L."/>
            <person name="Kyrpides N."/>
            <person name="Ivanova N."/>
            <person name="Pagani I."/>
            <person name="Vogl K."/>
            <person name="Liu Z."/>
            <person name="Overmann J."/>
            <person name="Frigaard N.-U."/>
            <person name="Bryant D."/>
            <person name="Woyke T."/>
        </authorList>
    </citation>
    <scope>NUCLEOTIDE SEQUENCE [LARGE SCALE GENOMIC DNA]</scope>
    <source>
        <strain evidence="7 8">970</strain>
    </source>
</reference>
<accession>H8Z071</accession>
<dbReference type="Gene3D" id="3.40.50.2300">
    <property type="match status" value="1"/>
</dbReference>
<gene>
    <name evidence="7" type="ORF">Thi970DRAFT_02532</name>
</gene>
<dbReference type="Pfam" id="PF00990">
    <property type="entry name" value="GGDEF"/>
    <property type="match status" value="1"/>
</dbReference>
<dbReference type="eggNOG" id="COG3706">
    <property type="taxonomic scope" value="Bacteria"/>
</dbReference>
<dbReference type="PROSITE" id="PS50887">
    <property type="entry name" value="GGDEF"/>
    <property type="match status" value="1"/>
</dbReference>
<dbReference type="Pfam" id="PF00072">
    <property type="entry name" value="Response_reg"/>
    <property type="match status" value="1"/>
</dbReference>
<dbReference type="SUPFAM" id="SSF52172">
    <property type="entry name" value="CheY-like"/>
    <property type="match status" value="1"/>
</dbReference>
<evidence type="ECO:0000256" key="1">
    <source>
        <dbReference type="ARBA" id="ARBA00001946"/>
    </source>
</evidence>
<comment type="cofactor">
    <cofactor evidence="1">
        <name>Mg(2+)</name>
        <dbReference type="ChEBI" id="CHEBI:18420"/>
    </cofactor>
</comment>
<dbReference type="PANTHER" id="PTHR45138">
    <property type="entry name" value="REGULATORY COMPONENTS OF SENSORY TRANSDUCTION SYSTEM"/>
    <property type="match status" value="1"/>
</dbReference>
<dbReference type="GO" id="GO:0000160">
    <property type="term" value="P:phosphorelay signal transduction system"/>
    <property type="evidence" value="ECO:0007669"/>
    <property type="project" value="InterPro"/>
</dbReference>
<dbReference type="RefSeq" id="WP_009148961.1">
    <property type="nucleotide sequence ID" value="NZ_CP121471.1"/>
</dbReference>
<evidence type="ECO:0000256" key="4">
    <source>
        <dbReference type="PROSITE-ProRule" id="PRU00169"/>
    </source>
</evidence>
<comment type="catalytic activity">
    <reaction evidence="3">
        <text>2 GTP = 3',3'-c-di-GMP + 2 diphosphate</text>
        <dbReference type="Rhea" id="RHEA:24898"/>
        <dbReference type="ChEBI" id="CHEBI:33019"/>
        <dbReference type="ChEBI" id="CHEBI:37565"/>
        <dbReference type="ChEBI" id="CHEBI:58805"/>
        <dbReference type="EC" id="2.7.7.65"/>
    </reaction>
</comment>
<dbReference type="EMBL" id="JH603169">
    <property type="protein sequence ID" value="EIC22279.1"/>
    <property type="molecule type" value="Genomic_DNA"/>
</dbReference>
<dbReference type="InterPro" id="IPR001789">
    <property type="entry name" value="Sig_transdc_resp-reg_receiver"/>
</dbReference>
<dbReference type="HOGENOM" id="CLU_000445_11_28_6"/>
<dbReference type="SMART" id="SM00267">
    <property type="entry name" value="GGDEF"/>
    <property type="match status" value="1"/>
</dbReference>
<dbReference type="InterPro" id="IPR000160">
    <property type="entry name" value="GGDEF_dom"/>
</dbReference>
<dbReference type="InterPro" id="IPR043128">
    <property type="entry name" value="Rev_trsase/Diguanyl_cyclase"/>
</dbReference>
<reference evidence="8" key="1">
    <citation type="submission" date="2011-06" db="EMBL/GenBank/DDBJ databases">
        <authorList>
            <consortium name="US DOE Joint Genome Institute (JGI-PGF)"/>
            <person name="Lucas S."/>
            <person name="Han J."/>
            <person name="Lapidus A."/>
            <person name="Cheng J.-F."/>
            <person name="Goodwin L."/>
            <person name="Pitluck S."/>
            <person name="Peters L."/>
            <person name="Land M.L."/>
            <person name="Hauser L."/>
            <person name="Vogl K."/>
            <person name="Liu Z."/>
            <person name="Overmann J."/>
            <person name="Frigaard N.-U."/>
            <person name="Bryant D.A."/>
            <person name="Woyke T.J."/>
        </authorList>
    </citation>
    <scope>NUCLEOTIDE SEQUENCE [LARGE SCALE GENOMIC DNA]</scope>
    <source>
        <strain evidence="8">970</strain>
    </source>
</reference>
<keyword evidence="8" id="KW-1185">Reference proteome</keyword>
<evidence type="ECO:0000259" key="5">
    <source>
        <dbReference type="PROSITE" id="PS50110"/>
    </source>
</evidence>
<dbReference type="GO" id="GO:0043709">
    <property type="term" value="P:cell adhesion involved in single-species biofilm formation"/>
    <property type="evidence" value="ECO:0007669"/>
    <property type="project" value="TreeGrafter"/>
</dbReference>
<dbReference type="SMART" id="SM00448">
    <property type="entry name" value="REC"/>
    <property type="match status" value="1"/>
</dbReference>
<dbReference type="STRING" id="631362.Thi970DRAFT_02532"/>
<proteinExistence type="predicted"/>
<dbReference type="InterPro" id="IPR011006">
    <property type="entry name" value="CheY-like_superfamily"/>
</dbReference>
<evidence type="ECO:0000259" key="6">
    <source>
        <dbReference type="PROSITE" id="PS50887"/>
    </source>
</evidence>
<evidence type="ECO:0000313" key="7">
    <source>
        <dbReference type="EMBL" id="EIC22279.1"/>
    </source>
</evidence>
<organism evidence="7 8">
    <name type="scientific">Thiorhodovibrio frisius</name>
    <dbReference type="NCBI Taxonomy" id="631362"/>
    <lineage>
        <taxon>Bacteria</taxon>
        <taxon>Pseudomonadati</taxon>
        <taxon>Pseudomonadota</taxon>
        <taxon>Gammaproteobacteria</taxon>
        <taxon>Chromatiales</taxon>
        <taxon>Chromatiaceae</taxon>
        <taxon>Thiorhodovibrio</taxon>
    </lineage>
</organism>
<dbReference type="PANTHER" id="PTHR45138:SF9">
    <property type="entry name" value="DIGUANYLATE CYCLASE DGCM-RELATED"/>
    <property type="match status" value="1"/>
</dbReference>
<dbReference type="PROSITE" id="PS50110">
    <property type="entry name" value="RESPONSE_REGULATORY"/>
    <property type="match status" value="1"/>
</dbReference>
<dbReference type="FunFam" id="3.30.70.270:FF:000001">
    <property type="entry name" value="Diguanylate cyclase domain protein"/>
    <property type="match status" value="1"/>
</dbReference>
<dbReference type="Gene3D" id="3.30.70.270">
    <property type="match status" value="1"/>
</dbReference>
<dbReference type="SUPFAM" id="SSF55073">
    <property type="entry name" value="Nucleotide cyclase"/>
    <property type="match status" value="1"/>
</dbReference>
<dbReference type="GO" id="GO:0005886">
    <property type="term" value="C:plasma membrane"/>
    <property type="evidence" value="ECO:0007669"/>
    <property type="project" value="TreeGrafter"/>
</dbReference>
<evidence type="ECO:0000256" key="3">
    <source>
        <dbReference type="ARBA" id="ARBA00034247"/>
    </source>
</evidence>
<dbReference type="GO" id="GO:1902201">
    <property type="term" value="P:negative regulation of bacterial-type flagellum-dependent cell motility"/>
    <property type="evidence" value="ECO:0007669"/>
    <property type="project" value="TreeGrafter"/>
</dbReference>